<evidence type="ECO:0000313" key="3">
    <source>
        <dbReference type="EMBL" id="ODN66618.1"/>
    </source>
</evidence>
<evidence type="ECO:0000313" key="4">
    <source>
        <dbReference type="Proteomes" id="UP000094379"/>
    </source>
</evidence>
<evidence type="ECO:0000259" key="2">
    <source>
        <dbReference type="Pfam" id="PF11845"/>
    </source>
</evidence>
<keyword evidence="4" id="KW-1185">Reference proteome</keyword>
<dbReference type="InterPro" id="IPR021796">
    <property type="entry name" value="Tll0287-like_dom"/>
</dbReference>
<name>A0A1E3GRD7_9GAMM</name>
<gene>
    <name evidence="3" type="ORF">A9E74_01681</name>
</gene>
<feature type="chain" id="PRO_5009128575" description="Tll0287-like domain-containing protein" evidence="1">
    <location>
        <begin position="21"/>
        <end position="190"/>
    </location>
</feature>
<dbReference type="RefSeq" id="WP_069296127.1">
    <property type="nucleotide sequence ID" value="NZ_MCRI01000016.1"/>
</dbReference>
<dbReference type="AlphaFoldDB" id="A0A1E3GRD7"/>
<proteinExistence type="predicted"/>
<comment type="caution">
    <text evidence="3">The sequence shown here is derived from an EMBL/GenBank/DDBJ whole genome shotgun (WGS) entry which is preliminary data.</text>
</comment>
<dbReference type="Proteomes" id="UP000094379">
    <property type="component" value="Unassembled WGS sequence"/>
</dbReference>
<dbReference type="STRING" id="291169.A9E74_01681"/>
<accession>A0A1E3GRD7</accession>
<feature type="signal peptide" evidence="1">
    <location>
        <begin position="1"/>
        <end position="20"/>
    </location>
</feature>
<dbReference type="Pfam" id="PF11845">
    <property type="entry name" value="Tll0287-like"/>
    <property type="match status" value="1"/>
</dbReference>
<keyword evidence="1" id="KW-0732">Signal</keyword>
<organism evidence="3 4">
    <name type="scientific">Methylophaga muralis</name>
    <dbReference type="NCBI Taxonomy" id="291169"/>
    <lineage>
        <taxon>Bacteria</taxon>
        <taxon>Pseudomonadati</taxon>
        <taxon>Pseudomonadota</taxon>
        <taxon>Gammaproteobacteria</taxon>
        <taxon>Thiotrichales</taxon>
        <taxon>Piscirickettsiaceae</taxon>
        <taxon>Methylophaga</taxon>
    </lineage>
</organism>
<dbReference type="EMBL" id="MCRI01000016">
    <property type="protein sequence ID" value="ODN66618.1"/>
    <property type="molecule type" value="Genomic_DNA"/>
</dbReference>
<sequence>MNIRRVLFITILLFSAPLHADDAKYFEKQANQAIKEFAETLKSALMLSMQTDGSIKTIAVCKDIAPKVAQQVSEKYNLDVSRTSLKVRNPENRADDWEKKVLRDFNTRMEKGETIKQLRFSEQVDIDGQKQRRVMKAIGTDLVCITCHGEKIPEQIQAELNKLYPDDEATGFSIGSVRGAFSVKEITKAD</sequence>
<evidence type="ECO:0000256" key="1">
    <source>
        <dbReference type="SAM" id="SignalP"/>
    </source>
</evidence>
<protein>
    <recommendedName>
        <fullName evidence="2">Tll0287-like domain-containing protein</fullName>
    </recommendedName>
</protein>
<feature type="domain" description="Tll0287-like" evidence="2">
    <location>
        <begin position="28"/>
        <end position="184"/>
    </location>
</feature>
<reference evidence="3 4" key="1">
    <citation type="submission" date="2016-07" db="EMBL/GenBank/DDBJ databases">
        <title>Draft Genome Sequence of Methylophaga muralis Bur 1.</title>
        <authorList>
            <person name="Vasilenko O.V."/>
            <person name="Doronina N.V."/>
            <person name="Shmareva M.N."/>
            <person name="Tarlachkov S.V."/>
            <person name="Mustakhimov I."/>
            <person name="Trotsenko Y.A."/>
        </authorList>
    </citation>
    <scope>NUCLEOTIDE SEQUENCE [LARGE SCALE GENOMIC DNA]</scope>
    <source>
        <strain evidence="3 4">Bur 1</strain>
    </source>
</reference>